<dbReference type="RefSeq" id="WP_398282173.1">
    <property type="nucleotide sequence ID" value="NZ_JBITLV010000005.1"/>
</dbReference>
<keyword evidence="2" id="KW-1185">Reference proteome</keyword>
<evidence type="ECO:0000313" key="1">
    <source>
        <dbReference type="EMBL" id="MFI7588471.1"/>
    </source>
</evidence>
<name>A0ABW8AS77_9ACTN</name>
<accession>A0ABW8AS77</accession>
<gene>
    <name evidence="1" type="ORF">ACIB24_15485</name>
</gene>
<dbReference type="SUPFAM" id="SSF54506">
    <property type="entry name" value="Diaminopimelate epimerase-like"/>
    <property type="match status" value="1"/>
</dbReference>
<organism evidence="1 2">
    <name type="scientific">Spongisporangium articulatum</name>
    <dbReference type="NCBI Taxonomy" id="3362603"/>
    <lineage>
        <taxon>Bacteria</taxon>
        <taxon>Bacillati</taxon>
        <taxon>Actinomycetota</taxon>
        <taxon>Actinomycetes</taxon>
        <taxon>Kineosporiales</taxon>
        <taxon>Kineosporiaceae</taxon>
        <taxon>Spongisporangium</taxon>
    </lineage>
</organism>
<dbReference type="Proteomes" id="UP001612915">
    <property type="component" value="Unassembled WGS sequence"/>
</dbReference>
<dbReference type="InterPro" id="IPR003719">
    <property type="entry name" value="Phenazine_PhzF-like"/>
</dbReference>
<reference evidence="1 2" key="1">
    <citation type="submission" date="2024-10" db="EMBL/GenBank/DDBJ databases">
        <title>The Natural Products Discovery Center: Release of the First 8490 Sequenced Strains for Exploring Actinobacteria Biosynthetic Diversity.</title>
        <authorList>
            <person name="Kalkreuter E."/>
            <person name="Kautsar S.A."/>
            <person name="Yang D."/>
            <person name="Bader C.D."/>
            <person name="Teijaro C.N."/>
            <person name="Fluegel L."/>
            <person name="Davis C.M."/>
            <person name="Simpson J.R."/>
            <person name="Lauterbach L."/>
            <person name="Steele A.D."/>
            <person name="Gui C."/>
            <person name="Meng S."/>
            <person name="Li G."/>
            <person name="Viehrig K."/>
            <person name="Ye F."/>
            <person name="Su P."/>
            <person name="Kiefer A.F."/>
            <person name="Nichols A."/>
            <person name="Cepeda A.J."/>
            <person name="Yan W."/>
            <person name="Fan B."/>
            <person name="Jiang Y."/>
            <person name="Adhikari A."/>
            <person name="Zheng C.-J."/>
            <person name="Schuster L."/>
            <person name="Cowan T.M."/>
            <person name="Smanski M.J."/>
            <person name="Chevrette M.G."/>
            <person name="De Carvalho L.P.S."/>
            <person name="Shen B."/>
        </authorList>
    </citation>
    <scope>NUCLEOTIDE SEQUENCE [LARGE SCALE GENOMIC DNA]</scope>
    <source>
        <strain evidence="1 2">NPDC049639</strain>
    </source>
</reference>
<dbReference type="PANTHER" id="PTHR13774:SF32">
    <property type="entry name" value="ANTISENSE-ENHANCING SEQUENCE 1"/>
    <property type="match status" value="1"/>
</dbReference>
<dbReference type="PIRSF" id="PIRSF016184">
    <property type="entry name" value="PhzC_PhzF"/>
    <property type="match status" value="1"/>
</dbReference>
<dbReference type="Pfam" id="PF02567">
    <property type="entry name" value="PhzC-PhzF"/>
    <property type="match status" value="1"/>
</dbReference>
<evidence type="ECO:0000313" key="2">
    <source>
        <dbReference type="Proteomes" id="UP001612915"/>
    </source>
</evidence>
<protein>
    <submittedName>
        <fullName evidence="1">PhzF family phenazine biosynthesis protein</fullName>
    </submittedName>
</protein>
<sequence>MRSFAQVDVFTTEPGLGNPVAVVLDGSGLSTEAMQRFAAWTNLSETTFVLPPSGEADYRVRIFTPTSELPFAGHPTIGTCWAVLDAGLVKPTDGAVTQECAAGLVPLTVTDGVVTFTAPVAEIRPEPGGLDELAEALSGVRPHAPTLVNAGPPWLTARVTPAELDSLTIDSGLLLRLFAEHGWDLTLYAVDADDVVHVRSFFPTDALVEDPVCGSGNVAVAAHRRATAGFTGAYASRQGSHRGRDGHLAVSVDADAIRVGGRAVTVVRGTVAI</sequence>
<dbReference type="EMBL" id="JBITLV010000005">
    <property type="protein sequence ID" value="MFI7588471.1"/>
    <property type="molecule type" value="Genomic_DNA"/>
</dbReference>
<comment type="caution">
    <text evidence="1">The sequence shown here is derived from an EMBL/GenBank/DDBJ whole genome shotgun (WGS) entry which is preliminary data.</text>
</comment>
<dbReference type="PANTHER" id="PTHR13774">
    <property type="entry name" value="PHENAZINE BIOSYNTHESIS PROTEIN"/>
    <property type="match status" value="1"/>
</dbReference>
<proteinExistence type="predicted"/>
<dbReference type="Gene3D" id="3.10.310.10">
    <property type="entry name" value="Diaminopimelate Epimerase, Chain A, domain 1"/>
    <property type="match status" value="2"/>
</dbReference>
<dbReference type="NCBIfam" id="TIGR00654">
    <property type="entry name" value="PhzF_family"/>
    <property type="match status" value="1"/>
</dbReference>